<dbReference type="PANTHER" id="PTHR32097:SF17">
    <property type="entry name" value="CAMP-BINDING PROTEIN 1-RELATED"/>
    <property type="match status" value="1"/>
</dbReference>
<accession>A0A2V4N8C8</accession>
<sequence>MTQGATAPLTAVRVTVEVTARQRLDVVGVLLTAAGKVRSDADLIRHQAPRGPGVLHRPATGSVPQAITVDTWALPPDVTRVLVAAGPADPAATFAGTGPTATVRDAATGRVLTTFTPPRAQRESALLVVEVYRRGVEWQLRAIGRGYPGGLTGLAAESGAAPDEPAPAPAAAAAPTAFTPTAVPPPMPTAPPRGSLDKGRVKLVKDGSVTLVKQGRALPGRLRLAVGWSPAQPGRSVDLDVSCLAFDAQRERLDTAWFMKRTVFDGAIQHAGELAADDADRTALDLDLSALPAEVCGLVLVLNSFSGQRFTEVRDTYCRLLDADEEELVRYDLPHTDPHPGLILAKLVRHYSGEWVMTALATYVDAKTARGMVQPASRLL</sequence>
<proteinExistence type="predicted"/>
<evidence type="ECO:0000313" key="2">
    <source>
        <dbReference type="EMBL" id="PYC74041.1"/>
    </source>
</evidence>
<dbReference type="Proteomes" id="UP000248039">
    <property type="component" value="Unassembled WGS sequence"/>
</dbReference>
<keyword evidence="3" id="KW-1185">Reference proteome</keyword>
<dbReference type="InterPro" id="IPR003325">
    <property type="entry name" value="TerD"/>
</dbReference>
<gene>
    <name evidence="2" type="ORF">C7C46_24340</name>
</gene>
<feature type="domain" description="TerD" evidence="1">
    <location>
        <begin position="201"/>
        <end position="364"/>
    </location>
</feature>
<dbReference type="OrthoDB" id="56224at2"/>
<comment type="caution">
    <text evidence="2">The sequence shown here is derived from an EMBL/GenBank/DDBJ whole genome shotgun (WGS) entry which is preliminary data.</text>
</comment>
<evidence type="ECO:0000259" key="1">
    <source>
        <dbReference type="Pfam" id="PF02342"/>
    </source>
</evidence>
<protein>
    <submittedName>
        <fullName evidence="2">Stress-induced protein</fullName>
    </submittedName>
</protein>
<dbReference type="CDD" id="cd06974">
    <property type="entry name" value="TerD_like"/>
    <property type="match status" value="2"/>
</dbReference>
<dbReference type="InterPro" id="IPR051324">
    <property type="entry name" value="Stress/Tellurium_Resist"/>
</dbReference>
<evidence type="ECO:0000313" key="3">
    <source>
        <dbReference type="Proteomes" id="UP000248039"/>
    </source>
</evidence>
<dbReference type="AlphaFoldDB" id="A0A2V4N8C8"/>
<dbReference type="Gene3D" id="2.60.60.30">
    <property type="entry name" value="sav2460 like domains"/>
    <property type="match status" value="2"/>
</dbReference>
<feature type="domain" description="TerD" evidence="1">
    <location>
        <begin position="9"/>
        <end position="156"/>
    </location>
</feature>
<dbReference type="Pfam" id="PF02342">
    <property type="entry name" value="TerD"/>
    <property type="match status" value="2"/>
</dbReference>
<dbReference type="PANTHER" id="PTHR32097">
    <property type="entry name" value="CAMP-BINDING PROTEIN 1-RELATED"/>
    <property type="match status" value="1"/>
</dbReference>
<reference evidence="2 3" key="1">
    <citation type="submission" date="2018-03" db="EMBL/GenBank/DDBJ databases">
        <title>Bioinformatic expansion and discovery of thiopeptide antibiotics.</title>
        <authorList>
            <person name="Schwalen C.J."/>
            <person name="Hudson G.A."/>
            <person name="Mitchell D.A."/>
        </authorList>
    </citation>
    <scope>NUCLEOTIDE SEQUENCE [LARGE SCALE GENOMIC DNA]</scope>
    <source>
        <strain evidence="2 3">ATCC 21389</strain>
    </source>
</reference>
<dbReference type="EMBL" id="PYBW01000097">
    <property type="protein sequence ID" value="PYC74041.1"/>
    <property type="molecule type" value="Genomic_DNA"/>
</dbReference>
<organism evidence="2 3">
    <name type="scientific">Streptomyces tateyamensis</name>
    <dbReference type="NCBI Taxonomy" id="565073"/>
    <lineage>
        <taxon>Bacteria</taxon>
        <taxon>Bacillati</taxon>
        <taxon>Actinomycetota</taxon>
        <taxon>Actinomycetes</taxon>
        <taxon>Kitasatosporales</taxon>
        <taxon>Streptomycetaceae</taxon>
        <taxon>Streptomyces</taxon>
    </lineage>
</organism>
<name>A0A2V4N8C8_9ACTN</name>